<protein>
    <submittedName>
        <fullName evidence="10">Transporter</fullName>
    </submittedName>
</protein>
<dbReference type="KEGG" id="beo:BEH_03175"/>
<evidence type="ECO:0000256" key="3">
    <source>
        <dbReference type="ARBA" id="ARBA00022448"/>
    </source>
</evidence>
<dbReference type="InterPro" id="IPR036837">
    <property type="entry name" value="Cation_efflux_CTD_sf"/>
</dbReference>
<keyword evidence="11" id="KW-1185">Reference proteome</keyword>
<evidence type="ECO:0000256" key="5">
    <source>
        <dbReference type="ARBA" id="ARBA00022989"/>
    </source>
</evidence>
<dbReference type="FunFam" id="1.20.1510.10:FF:000006">
    <property type="entry name" value="Divalent cation efflux transporter"/>
    <property type="match status" value="1"/>
</dbReference>
<feature type="transmembrane region" description="Helical" evidence="7">
    <location>
        <begin position="152"/>
        <end position="172"/>
    </location>
</feature>
<dbReference type="PANTHER" id="PTHR43840:SF50">
    <property type="entry name" value="MANGANESE EFFLUX SYSTEM PROTEIN MNES"/>
    <property type="match status" value="1"/>
</dbReference>
<reference evidence="10 11" key="1">
    <citation type="journal article" date="2015" name="PLoS ONE">
        <title>Genome Sequence of Bacillus endophyticus and Analysis of Its Companion Mechanism in the Ketogulonigenium vulgare-Bacillus Strain Consortium.</title>
        <authorList>
            <person name="Jia N."/>
            <person name="Du J."/>
            <person name="Ding M.Z."/>
            <person name="Gao F."/>
            <person name="Yuan Y.J."/>
        </authorList>
    </citation>
    <scope>NUCLEOTIDE SEQUENCE [LARGE SCALE GENOMIC DNA]</scope>
    <source>
        <strain evidence="10 11">Hbe603</strain>
    </source>
</reference>
<feature type="transmembrane region" description="Helical" evidence="7">
    <location>
        <begin position="81"/>
        <end position="99"/>
    </location>
</feature>
<dbReference type="Pfam" id="PF16916">
    <property type="entry name" value="ZT_dimer"/>
    <property type="match status" value="1"/>
</dbReference>
<evidence type="ECO:0000313" key="11">
    <source>
        <dbReference type="Proteomes" id="UP000036202"/>
    </source>
</evidence>
<dbReference type="GO" id="GO:0016020">
    <property type="term" value="C:membrane"/>
    <property type="evidence" value="ECO:0007669"/>
    <property type="project" value="UniProtKB-SubCell"/>
</dbReference>
<keyword evidence="3" id="KW-0813">Transport</keyword>
<evidence type="ECO:0000256" key="2">
    <source>
        <dbReference type="ARBA" id="ARBA00008114"/>
    </source>
</evidence>
<proteinExistence type="inferred from homology"/>
<dbReference type="InterPro" id="IPR058533">
    <property type="entry name" value="Cation_efflux_TM"/>
</dbReference>
<dbReference type="SUPFAM" id="SSF161111">
    <property type="entry name" value="Cation efflux protein transmembrane domain-like"/>
    <property type="match status" value="1"/>
</dbReference>
<feature type="domain" description="Cation efflux protein cytoplasmic" evidence="9">
    <location>
        <begin position="207"/>
        <end position="282"/>
    </location>
</feature>
<dbReference type="SUPFAM" id="SSF160240">
    <property type="entry name" value="Cation efflux protein cytoplasmic domain-like"/>
    <property type="match status" value="1"/>
</dbReference>
<comment type="subcellular location">
    <subcellularLocation>
        <location evidence="1">Membrane</location>
        <topology evidence="1">Multi-pass membrane protein</topology>
    </subcellularLocation>
</comment>
<dbReference type="InterPro" id="IPR050291">
    <property type="entry name" value="CDF_Transporter"/>
</dbReference>
<evidence type="ECO:0000259" key="8">
    <source>
        <dbReference type="Pfam" id="PF01545"/>
    </source>
</evidence>
<feature type="transmembrane region" description="Helical" evidence="7">
    <location>
        <begin position="12"/>
        <end position="31"/>
    </location>
</feature>
<dbReference type="Gene3D" id="3.30.70.1350">
    <property type="entry name" value="Cation efflux protein, cytoplasmic domain"/>
    <property type="match status" value="1"/>
</dbReference>
<comment type="similarity">
    <text evidence="2">Belongs to the cation diffusion facilitator (CDF) transporter (TC 2.A.4) family.</text>
</comment>
<accession>A0A0H4KC71</accession>
<dbReference type="PANTHER" id="PTHR43840">
    <property type="entry name" value="MITOCHONDRIAL METAL TRANSPORTER 1-RELATED"/>
    <property type="match status" value="1"/>
</dbReference>
<dbReference type="InterPro" id="IPR002524">
    <property type="entry name" value="Cation_efflux"/>
</dbReference>
<dbReference type="InterPro" id="IPR027469">
    <property type="entry name" value="Cation_efflux_TMD_sf"/>
</dbReference>
<feature type="transmembrane region" description="Helical" evidence="7">
    <location>
        <begin position="111"/>
        <end position="131"/>
    </location>
</feature>
<evidence type="ECO:0000256" key="7">
    <source>
        <dbReference type="SAM" id="Phobius"/>
    </source>
</evidence>
<dbReference type="NCBIfam" id="TIGR01297">
    <property type="entry name" value="CDF"/>
    <property type="match status" value="1"/>
</dbReference>
<dbReference type="Gene3D" id="1.20.1510.10">
    <property type="entry name" value="Cation efflux protein transmembrane domain"/>
    <property type="match status" value="1"/>
</dbReference>
<dbReference type="RefSeq" id="WP_040057218.1">
    <property type="nucleotide sequence ID" value="NZ_CP011974.1"/>
</dbReference>
<evidence type="ECO:0000256" key="4">
    <source>
        <dbReference type="ARBA" id="ARBA00022692"/>
    </source>
</evidence>
<feature type="transmembrane region" description="Helical" evidence="7">
    <location>
        <begin position="43"/>
        <end position="60"/>
    </location>
</feature>
<name>A0A0H4KC71_9BACI</name>
<gene>
    <name evidence="10" type="ORF">BEH_03175</name>
</gene>
<evidence type="ECO:0000259" key="9">
    <source>
        <dbReference type="Pfam" id="PF16916"/>
    </source>
</evidence>
<dbReference type="Proteomes" id="UP000036202">
    <property type="component" value="Chromosome"/>
</dbReference>
<evidence type="ECO:0000256" key="1">
    <source>
        <dbReference type="ARBA" id="ARBA00004141"/>
    </source>
</evidence>
<feature type="domain" description="Cation efflux protein transmembrane" evidence="8">
    <location>
        <begin position="11"/>
        <end position="202"/>
    </location>
</feature>
<dbReference type="GO" id="GO:0008324">
    <property type="term" value="F:monoatomic cation transmembrane transporter activity"/>
    <property type="evidence" value="ECO:0007669"/>
    <property type="project" value="InterPro"/>
</dbReference>
<evidence type="ECO:0000313" key="10">
    <source>
        <dbReference type="EMBL" id="AKO91195.1"/>
    </source>
</evidence>
<organism evidence="10 11">
    <name type="scientific">Priestia filamentosa</name>
    <dbReference type="NCBI Taxonomy" id="1402861"/>
    <lineage>
        <taxon>Bacteria</taxon>
        <taxon>Bacillati</taxon>
        <taxon>Bacillota</taxon>
        <taxon>Bacilli</taxon>
        <taxon>Bacillales</taxon>
        <taxon>Bacillaceae</taxon>
        <taxon>Priestia</taxon>
    </lineage>
</organism>
<dbReference type="GeneID" id="93702676"/>
<keyword evidence="4 7" id="KW-0812">Transmembrane</keyword>
<dbReference type="Pfam" id="PF01545">
    <property type="entry name" value="Cation_efflux"/>
    <property type="match status" value="1"/>
</dbReference>
<keyword evidence="6 7" id="KW-0472">Membrane</keyword>
<dbReference type="PATRIC" id="fig|135735.6.peg.583"/>
<dbReference type="InterPro" id="IPR027470">
    <property type="entry name" value="Cation_efflux_CTD"/>
</dbReference>
<dbReference type="EMBL" id="CP011974">
    <property type="protein sequence ID" value="AKO91195.1"/>
    <property type="molecule type" value="Genomic_DNA"/>
</dbReference>
<sequence>MDIVSAERGAWVSIYTYLILSTLKLFIGNIANSEALSADGLNNFTDIIASVAVLIGLKISKKPRDKNHPYGHSRAENISSLLASFIMMVIGFQVLYEAVQSLWHQEATTPSLLAALVGAGAAIVMFCVFLYNKRLADKLQSGALKAVAKDNLSDALVSVGAVVGIIGAYFGLSWLDPLAALVVGLIICKTAFEIFKETSLLLTDGFDEDKMGEYKEAVKAITGVNDVKDLRARMHGNDVVLDVTVTVNPELSVVRSHEIADEIEEELETKHQISMIHVHIEPDH</sequence>
<reference evidence="11" key="2">
    <citation type="submission" date="2015-06" db="EMBL/GenBank/DDBJ databases">
        <title>Genome Sequence of Bacillus endophyticus and Analysis of its Companion Mechanism in the Ketogulonigenium vulgare-Bacillus strain Consortium.</title>
        <authorList>
            <person name="Jia N."/>
            <person name="Du J."/>
            <person name="Ding M.-Z."/>
            <person name="Gao F."/>
            <person name="Yuan Y.-J."/>
        </authorList>
    </citation>
    <scope>NUCLEOTIDE SEQUENCE [LARGE SCALE GENOMIC DNA]</scope>
    <source>
        <strain evidence="11">Hbe603</strain>
    </source>
</reference>
<keyword evidence="5 7" id="KW-1133">Transmembrane helix</keyword>
<dbReference type="AlphaFoldDB" id="A0A0H4KC71"/>
<evidence type="ECO:0000256" key="6">
    <source>
        <dbReference type="ARBA" id="ARBA00023136"/>
    </source>
</evidence>